<comment type="caution">
    <text evidence="1">The sequence shown here is derived from an EMBL/GenBank/DDBJ whole genome shotgun (WGS) entry which is preliminary data.</text>
</comment>
<evidence type="ECO:0000313" key="2">
    <source>
        <dbReference type="Proteomes" id="UP001153954"/>
    </source>
</evidence>
<name>A0AAU9V7G3_EUPED</name>
<keyword evidence="2" id="KW-1185">Reference proteome</keyword>
<evidence type="ECO:0000313" key="1">
    <source>
        <dbReference type="EMBL" id="CAH2106024.1"/>
    </source>
</evidence>
<dbReference type="EMBL" id="CAKOGL010000029">
    <property type="protein sequence ID" value="CAH2106024.1"/>
    <property type="molecule type" value="Genomic_DNA"/>
</dbReference>
<organism evidence="1 2">
    <name type="scientific">Euphydryas editha</name>
    <name type="common">Edith's checkerspot</name>
    <dbReference type="NCBI Taxonomy" id="104508"/>
    <lineage>
        <taxon>Eukaryota</taxon>
        <taxon>Metazoa</taxon>
        <taxon>Ecdysozoa</taxon>
        <taxon>Arthropoda</taxon>
        <taxon>Hexapoda</taxon>
        <taxon>Insecta</taxon>
        <taxon>Pterygota</taxon>
        <taxon>Neoptera</taxon>
        <taxon>Endopterygota</taxon>
        <taxon>Lepidoptera</taxon>
        <taxon>Glossata</taxon>
        <taxon>Ditrysia</taxon>
        <taxon>Papilionoidea</taxon>
        <taxon>Nymphalidae</taxon>
        <taxon>Nymphalinae</taxon>
        <taxon>Euphydryas</taxon>
    </lineage>
</organism>
<gene>
    <name evidence="1" type="ORF">EEDITHA_LOCUS20213</name>
</gene>
<dbReference type="Proteomes" id="UP001153954">
    <property type="component" value="Unassembled WGS sequence"/>
</dbReference>
<reference evidence="1" key="1">
    <citation type="submission" date="2022-03" db="EMBL/GenBank/DDBJ databases">
        <authorList>
            <person name="Tunstrom K."/>
        </authorList>
    </citation>
    <scope>NUCLEOTIDE SEQUENCE</scope>
</reference>
<proteinExistence type="predicted"/>
<sequence>MATASHWNSKNAILQDLSVAQGREVPVEIVNPLTCNEKPPALNYTEETEEEFYAGCVGGADLEAGPDLRLIKQMLDMVREVNVTDNDDITLNKPDTMVEISKVDTCLGSRSKEDEHVLKLHNDTETVVQKPKKKRNVAVASLIETYGDNKYMNENDFKQLQCPKLLKPDDFVSTVKSVESNKKDVLISSKIPTIYSPTSMFRKKSKNAKNPDKTIVVQNKDSTMINNENIVINKDQPGCFVPSSYANERYMAYLEKRKVLEQVKEDVWAKAERQMKEIDAKRKNEILQLNTSLSSHEDFKSSEVTGMDFVRLPQHRHLLTGDCKVCEVLCTHRKVVEKTTDLQENSNYNLI</sequence>
<accession>A0AAU9V7G3</accession>
<protein>
    <submittedName>
        <fullName evidence="1">Uncharacterized protein</fullName>
    </submittedName>
</protein>
<dbReference type="AlphaFoldDB" id="A0AAU9V7G3"/>